<reference evidence="1" key="1">
    <citation type="submission" date="2014-05" db="EMBL/GenBank/DDBJ databases">
        <authorList>
            <person name="Chronopoulou M."/>
        </authorList>
    </citation>
    <scope>NUCLEOTIDE SEQUENCE</scope>
    <source>
        <tissue evidence="1">Whole organism</tissue>
    </source>
</reference>
<sequence>MHLNNVKSHRRILKRRTYEEDSTKKMNSDDMIEKRPTVNMALLIHKHYLVLWNLWGW</sequence>
<protein>
    <submittedName>
        <fullName evidence="1">Uncharacterized protein</fullName>
    </submittedName>
</protein>
<dbReference type="EMBL" id="HACA01016939">
    <property type="protein sequence ID" value="CDW34300.1"/>
    <property type="molecule type" value="Transcribed_RNA"/>
</dbReference>
<dbReference type="AlphaFoldDB" id="A0A0K2U8A6"/>
<proteinExistence type="predicted"/>
<accession>A0A0K2U8A6</accession>
<name>A0A0K2U8A6_LEPSM</name>
<evidence type="ECO:0000313" key="1">
    <source>
        <dbReference type="EMBL" id="CDW34300.1"/>
    </source>
</evidence>
<organism evidence="1">
    <name type="scientific">Lepeophtheirus salmonis</name>
    <name type="common">Salmon louse</name>
    <name type="synonym">Caligus salmonis</name>
    <dbReference type="NCBI Taxonomy" id="72036"/>
    <lineage>
        <taxon>Eukaryota</taxon>
        <taxon>Metazoa</taxon>
        <taxon>Ecdysozoa</taxon>
        <taxon>Arthropoda</taxon>
        <taxon>Crustacea</taxon>
        <taxon>Multicrustacea</taxon>
        <taxon>Hexanauplia</taxon>
        <taxon>Copepoda</taxon>
        <taxon>Siphonostomatoida</taxon>
        <taxon>Caligidae</taxon>
        <taxon>Lepeophtheirus</taxon>
    </lineage>
</organism>